<dbReference type="InterPro" id="IPR006594">
    <property type="entry name" value="LisH"/>
</dbReference>
<keyword evidence="3" id="KW-1185">Reference proteome</keyword>
<dbReference type="PROSITE" id="PS50897">
    <property type="entry name" value="CTLH"/>
    <property type="match status" value="1"/>
</dbReference>
<accession>A0A8R1YF65</accession>
<dbReference type="GO" id="GO:0043161">
    <property type="term" value="P:proteasome-mediated ubiquitin-dependent protein catabolic process"/>
    <property type="evidence" value="ECO:0000318"/>
    <property type="project" value="GO_Central"/>
</dbReference>
<dbReference type="InterPro" id="IPR001680">
    <property type="entry name" value="WD40_rpt"/>
</dbReference>
<feature type="compositionally biased region" description="Acidic residues" evidence="1">
    <location>
        <begin position="150"/>
        <end position="161"/>
    </location>
</feature>
<feature type="region of interest" description="Disordered" evidence="1">
    <location>
        <begin position="145"/>
        <end position="183"/>
    </location>
</feature>
<accession>A0A2A6D1E1</accession>
<dbReference type="PANTHER" id="PTHR22838:SF0">
    <property type="entry name" value="WD REPEAT-CONTAINING PROTEIN 26"/>
    <property type="match status" value="1"/>
</dbReference>
<dbReference type="SUPFAM" id="SSF50978">
    <property type="entry name" value="WD40 repeat-like"/>
    <property type="match status" value="1"/>
</dbReference>
<dbReference type="EnsemblMetazoa" id="PPA18769.1">
    <property type="protein sequence ID" value="PPA18769.1"/>
    <property type="gene ID" value="WBGene00108323"/>
</dbReference>
<evidence type="ECO:0000313" key="3">
    <source>
        <dbReference type="Proteomes" id="UP000005239"/>
    </source>
</evidence>
<dbReference type="Gene3D" id="2.130.10.10">
    <property type="entry name" value="YVTN repeat-like/Quinoprotein amine dehydrogenase"/>
    <property type="match status" value="2"/>
</dbReference>
<dbReference type="PROSITE" id="PS50082">
    <property type="entry name" value="WD_REPEATS_2"/>
    <property type="match status" value="2"/>
</dbReference>
<feature type="compositionally biased region" description="Basic and acidic residues" evidence="1">
    <location>
        <begin position="893"/>
        <end position="913"/>
    </location>
</feature>
<feature type="compositionally biased region" description="Basic and acidic residues" evidence="1">
    <location>
        <begin position="162"/>
        <end position="171"/>
    </location>
</feature>
<protein>
    <submittedName>
        <fullName evidence="2">WD40 domain-containing protein</fullName>
    </submittedName>
</protein>
<reference evidence="2" key="2">
    <citation type="submission" date="2022-06" db="UniProtKB">
        <authorList>
            <consortium name="EnsemblMetazoa"/>
        </authorList>
    </citation>
    <scope>IDENTIFICATION</scope>
    <source>
        <strain evidence="2">PS312</strain>
    </source>
</reference>
<dbReference type="InterPro" id="IPR036322">
    <property type="entry name" value="WD40_repeat_dom_sf"/>
</dbReference>
<dbReference type="Pfam" id="PF00400">
    <property type="entry name" value="WD40"/>
    <property type="match status" value="3"/>
</dbReference>
<dbReference type="PANTHER" id="PTHR22838">
    <property type="entry name" value="WD REPEAT PROTEIN 26-RELATED"/>
    <property type="match status" value="1"/>
</dbReference>
<evidence type="ECO:0000313" key="2">
    <source>
        <dbReference type="EnsemblMetazoa" id="PPA18769.1"/>
    </source>
</evidence>
<feature type="compositionally biased region" description="Acidic residues" evidence="1">
    <location>
        <begin position="914"/>
        <end position="947"/>
    </location>
</feature>
<dbReference type="SMART" id="SM00667">
    <property type="entry name" value="LisH"/>
    <property type="match status" value="1"/>
</dbReference>
<feature type="compositionally biased region" description="Acidic residues" evidence="1">
    <location>
        <begin position="864"/>
        <end position="876"/>
    </location>
</feature>
<name>A0A2A6D1E1_PRIPA</name>
<dbReference type="Proteomes" id="UP000005239">
    <property type="component" value="Unassembled WGS sequence"/>
</dbReference>
<feature type="compositionally biased region" description="Acidic residues" evidence="1">
    <location>
        <begin position="835"/>
        <end position="852"/>
    </location>
</feature>
<proteinExistence type="predicted"/>
<dbReference type="PROSITE" id="PS50294">
    <property type="entry name" value="WD_REPEATS_REGION"/>
    <property type="match status" value="1"/>
</dbReference>
<organism evidence="2 3">
    <name type="scientific">Pristionchus pacificus</name>
    <name type="common">Parasitic nematode worm</name>
    <dbReference type="NCBI Taxonomy" id="54126"/>
    <lineage>
        <taxon>Eukaryota</taxon>
        <taxon>Metazoa</taxon>
        <taxon>Ecdysozoa</taxon>
        <taxon>Nematoda</taxon>
        <taxon>Chromadorea</taxon>
        <taxon>Rhabditida</taxon>
        <taxon>Rhabditina</taxon>
        <taxon>Diplogasteromorpha</taxon>
        <taxon>Diplogasteroidea</taxon>
        <taxon>Neodiplogasteridae</taxon>
        <taxon>Pristionchus</taxon>
    </lineage>
</organism>
<dbReference type="InterPro" id="IPR006595">
    <property type="entry name" value="CTLH_C"/>
</dbReference>
<evidence type="ECO:0000256" key="1">
    <source>
        <dbReference type="SAM" id="MobiDB-lite"/>
    </source>
</evidence>
<dbReference type="InterPro" id="IPR015943">
    <property type="entry name" value="WD40/YVTN_repeat-like_dom_sf"/>
</dbReference>
<dbReference type="OrthoDB" id="5819856at2759"/>
<gene>
    <name evidence="2" type="primary">WBGene00108323</name>
</gene>
<sequence length="956" mass="109594">MISRRLEKQEMRQKTWITMTSVLDTVSPDSTTVETVVSDIVDAVTVVANILDSDTVVSNSVSTTTVSLIPISSATVPSDYAREGYAKVDWPHFDRLRLSPEEQKVVITVLSIGKTSERKNINDWPVCVEIDEEDEEIAKKIEIGEGEKIEVDEEEEEIEVEGQEKEGEPPGKRPRMSSALTSGNTVASRLKKCSIKKKLAEDAQLLSAFSPDFRRRSVDEIPKKKLKNADKAIIRIIAQYLQGLGLNETVQTLSKESRTKVENTHAVRLRSAVRDANWDDAIAIIDSCYDHLSDEVIENVRYILLEEKFFDLLLLKKKRPLALHMLKTEFDMKHPVAKKLASIIFTPDRDIYGMIEFEKFRPREEFEDGRDIERICTRVQEALPPSFMLPEKRLLTVMDQAFEHQIARCETHIHWDDEYTKRAAPSMVIEDHKCPKRAEKYFVETCIREDHKSEVWKVQFSPCGKYLASASFATVVYFWKVNPTTRQLDLYRKISARDTTHGISGMSWSPDSRMLAVCGVDDHPYGLYIYDMHGDSMFSVIPHHDSHSFSCIDFFEEPVTAGCYHITVGDMRGSLQFLMVERDHSSEIAIYEGYRIRCVYSCKSGRGAYAADTHNRVRWYRNPWKNDDRKTDHTVIREENAIMNMAMHPSEQLMLLTTKNLGLRMWNVQARQCMRTFQGYHDGGYVINACFGGNNNEFIVSGSFSTDEYDEDGNVIKKPNDQNYTGEETIRIWRITDEYMVCGIAGHRSTVNSVSWNPCDKYMLASASDDHSIRLWSCRFEDLPNGCNELDEEHFFEKYKGRQPAHPPKAADIVDETPLSNVEDEEVDVTGSSDDLSDESETESSKESEEEYLAASSDDGHEFEYDDYTDPEDEDSLTLRRGQYRRIAIAELLGDRVGDARQEDREGEERQDERVDDEDEEDEYYGDREEAEGEHDIEDEDATDEDSSSPINHSPQ</sequence>
<dbReference type="SMART" id="SM00320">
    <property type="entry name" value="WD40"/>
    <property type="match status" value="4"/>
</dbReference>
<feature type="region of interest" description="Disordered" evidence="1">
    <location>
        <begin position="800"/>
        <end position="956"/>
    </location>
</feature>
<dbReference type="AlphaFoldDB" id="A0A2A6D1E1"/>
<dbReference type="GO" id="GO:0034657">
    <property type="term" value="C:GID complex"/>
    <property type="evidence" value="ECO:0000318"/>
    <property type="project" value="GO_Central"/>
</dbReference>
<dbReference type="PROSITE" id="PS50896">
    <property type="entry name" value="LISH"/>
    <property type="match status" value="1"/>
</dbReference>
<reference evidence="3" key="1">
    <citation type="journal article" date="2008" name="Nat. Genet.">
        <title>The Pristionchus pacificus genome provides a unique perspective on nematode lifestyle and parasitism.</title>
        <authorList>
            <person name="Dieterich C."/>
            <person name="Clifton S.W."/>
            <person name="Schuster L.N."/>
            <person name="Chinwalla A."/>
            <person name="Delehaunty K."/>
            <person name="Dinkelacker I."/>
            <person name="Fulton L."/>
            <person name="Fulton R."/>
            <person name="Godfrey J."/>
            <person name="Minx P."/>
            <person name="Mitreva M."/>
            <person name="Roeseler W."/>
            <person name="Tian H."/>
            <person name="Witte H."/>
            <person name="Yang S.P."/>
            <person name="Wilson R.K."/>
            <person name="Sommer R.J."/>
        </authorList>
    </citation>
    <scope>NUCLEOTIDE SEQUENCE [LARGE SCALE GENOMIC DNA]</scope>
    <source>
        <strain evidence="3">PS312</strain>
    </source>
</reference>
<dbReference type="InterPro" id="IPR051350">
    <property type="entry name" value="WD_repeat-ST_regulator"/>
</dbReference>